<dbReference type="PROSITE" id="PS50262">
    <property type="entry name" value="G_PROTEIN_RECEP_F1_2"/>
    <property type="match status" value="1"/>
</dbReference>
<dbReference type="EMBL" id="KQ461108">
    <property type="protein sequence ID" value="KPJ09107.1"/>
    <property type="molecule type" value="Genomic_DNA"/>
</dbReference>
<dbReference type="InterPro" id="IPR017452">
    <property type="entry name" value="GPCR_Rhodpsn_7TM"/>
</dbReference>
<dbReference type="InParanoid" id="A0A194QUG3"/>
<feature type="domain" description="G-protein coupled receptors family 1 profile" evidence="6">
    <location>
        <begin position="36"/>
        <end position="117"/>
    </location>
</feature>
<reference evidence="7 8" key="1">
    <citation type="journal article" date="2015" name="Nat. Commun.">
        <title>Outbred genome sequencing and CRISPR/Cas9 gene editing in butterflies.</title>
        <authorList>
            <person name="Li X."/>
            <person name="Fan D."/>
            <person name="Zhang W."/>
            <person name="Liu G."/>
            <person name="Zhang L."/>
            <person name="Zhao L."/>
            <person name="Fang X."/>
            <person name="Chen L."/>
            <person name="Dong Y."/>
            <person name="Chen Y."/>
            <person name="Ding Y."/>
            <person name="Zhao R."/>
            <person name="Feng M."/>
            <person name="Zhu Y."/>
            <person name="Feng Y."/>
            <person name="Jiang X."/>
            <person name="Zhu D."/>
            <person name="Xiang H."/>
            <person name="Feng X."/>
            <person name="Li S."/>
            <person name="Wang J."/>
            <person name="Zhang G."/>
            <person name="Kronforst M.R."/>
            <person name="Wang W."/>
        </authorList>
    </citation>
    <scope>NUCLEOTIDE SEQUENCE [LARGE SCALE GENOMIC DNA]</scope>
    <source>
        <strain evidence="7">Ya'a_city_454_Pm</strain>
        <tissue evidence="7">Whole body</tissue>
    </source>
</reference>
<name>A0A194QUG3_PAPMA</name>
<keyword evidence="4 5" id="KW-0472">Membrane</keyword>
<evidence type="ECO:0000256" key="2">
    <source>
        <dbReference type="ARBA" id="ARBA00022692"/>
    </source>
</evidence>
<accession>A0A194QUG3</accession>
<keyword evidence="8" id="KW-1185">Reference proteome</keyword>
<evidence type="ECO:0000256" key="3">
    <source>
        <dbReference type="ARBA" id="ARBA00022989"/>
    </source>
</evidence>
<organism evidence="7 8">
    <name type="scientific">Papilio machaon</name>
    <name type="common">Old World swallowtail butterfly</name>
    <dbReference type="NCBI Taxonomy" id="76193"/>
    <lineage>
        <taxon>Eukaryota</taxon>
        <taxon>Metazoa</taxon>
        <taxon>Ecdysozoa</taxon>
        <taxon>Arthropoda</taxon>
        <taxon>Hexapoda</taxon>
        <taxon>Insecta</taxon>
        <taxon>Pterygota</taxon>
        <taxon>Neoptera</taxon>
        <taxon>Endopterygota</taxon>
        <taxon>Lepidoptera</taxon>
        <taxon>Glossata</taxon>
        <taxon>Ditrysia</taxon>
        <taxon>Papilionoidea</taxon>
        <taxon>Papilionidae</taxon>
        <taxon>Papilioninae</taxon>
        <taxon>Papilio</taxon>
    </lineage>
</organism>
<comment type="subcellular location">
    <subcellularLocation>
        <location evidence="1">Membrane</location>
    </subcellularLocation>
</comment>
<evidence type="ECO:0000256" key="5">
    <source>
        <dbReference type="SAM" id="Phobius"/>
    </source>
</evidence>
<keyword evidence="2 5" id="KW-0812">Transmembrane</keyword>
<dbReference type="GO" id="GO:0016020">
    <property type="term" value="C:membrane"/>
    <property type="evidence" value="ECO:0007669"/>
    <property type="project" value="UniProtKB-SubCell"/>
</dbReference>
<dbReference type="SUPFAM" id="SSF81321">
    <property type="entry name" value="Family A G protein-coupled receptor-like"/>
    <property type="match status" value="1"/>
</dbReference>
<dbReference type="Proteomes" id="UP000053240">
    <property type="component" value="Unassembled WGS sequence"/>
</dbReference>
<dbReference type="AlphaFoldDB" id="A0A194QUG3"/>
<evidence type="ECO:0000259" key="6">
    <source>
        <dbReference type="PROSITE" id="PS50262"/>
    </source>
</evidence>
<feature type="transmembrane region" description="Helical" evidence="5">
    <location>
        <begin position="130"/>
        <end position="155"/>
    </location>
</feature>
<gene>
    <name evidence="7" type="ORF">RR48_15248</name>
</gene>
<evidence type="ECO:0000256" key="1">
    <source>
        <dbReference type="ARBA" id="ARBA00004370"/>
    </source>
</evidence>
<feature type="transmembrane region" description="Helical" evidence="5">
    <location>
        <begin position="100"/>
        <end position="118"/>
    </location>
</feature>
<evidence type="ECO:0000256" key="4">
    <source>
        <dbReference type="ARBA" id="ARBA00023136"/>
    </source>
</evidence>
<sequence>MEGYNRTYSPIALSQEWSRVSRLMFVFILCVFGTIMNGFFIASFFVENKLSKKGNVFLALVGVADFMITAGVMPVSVVVLVSGQYDNPDVCHALQFITEVSTYTFTMFFMLSAIENYCQMGCSSAHTRKFVNLAVNPGILLVYGASISASAYGVYNGYDYDYCQRLHHGSYYSRNRRAAKAAATNTGVNVMAQDLSSDRSVSPPRENLEL</sequence>
<feature type="transmembrane region" description="Helical" evidence="5">
    <location>
        <begin position="23"/>
        <end position="45"/>
    </location>
</feature>
<evidence type="ECO:0000313" key="7">
    <source>
        <dbReference type="EMBL" id="KPJ09107.1"/>
    </source>
</evidence>
<proteinExistence type="predicted"/>
<protein>
    <recommendedName>
        <fullName evidence="6">G-protein coupled receptors family 1 profile domain-containing protein</fullName>
    </recommendedName>
</protein>
<dbReference type="Gene3D" id="1.20.1070.10">
    <property type="entry name" value="Rhodopsin 7-helix transmembrane proteins"/>
    <property type="match status" value="1"/>
</dbReference>
<keyword evidence="3 5" id="KW-1133">Transmembrane helix</keyword>
<evidence type="ECO:0000313" key="8">
    <source>
        <dbReference type="Proteomes" id="UP000053240"/>
    </source>
</evidence>
<feature type="transmembrane region" description="Helical" evidence="5">
    <location>
        <begin position="57"/>
        <end position="80"/>
    </location>
</feature>